<dbReference type="STRING" id="706587.Desti_4362"/>
<sequence>MDYIRMTAPCGLPCFACYLYLANEDPDMRALVSKELGIPPEKAVCKGCRDEGGKCSHLPMNCRVYPCADRRGISFCCDCPEFPCDFLQPYADNAKLWHNTKVFNLCLIKKMGLEHWAKTKAERVLRAYSCEKWRL</sequence>
<reference evidence="2" key="1">
    <citation type="submission" date="2012-06" db="EMBL/GenBank/DDBJ databases">
        <title>Complete sequence of chromosome of Desulfomonile tiedjei DSM 6799.</title>
        <authorList>
            <person name="Lucas S."/>
            <person name="Copeland A."/>
            <person name="Lapidus A."/>
            <person name="Glavina del Rio T."/>
            <person name="Dalin E."/>
            <person name="Tice H."/>
            <person name="Bruce D."/>
            <person name="Goodwin L."/>
            <person name="Pitluck S."/>
            <person name="Peters L."/>
            <person name="Ovchinnikova G."/>
            <person name="Zeytun A."/>
            <person name="Lu M."/>
            <person name="Kyrpides N."/>
            <person name="Mavromatis K."/>
            <person name="Ivanova N."/>
            <person name="Brettin T."/>
            <person name="Detter J.C."/>
            <person name="Han C."/>
            <person name="Larimer F."/>
            <person name="Land M."/>
            <person name="Hauser L."/>
            <person name="Markowitz V."/>
            <person name="Cheng J.-F."/>
            <person name="Hugenholtz P."/>
            <person name="Woyke T."/>
            <person name="Wu D."/>
            <person name="Spring S."/>
            <person name="Schroeder M."/>
            <person name="Brambilla E."/>
            <person name="Klenk H.-P."/>
            <person name="Eisen J.A."/>
        </authorList>
    </citation>
    <scope>NUCLEOTIDE SEQUENCE [LARGE SCALE GENOMIC DNA]</scope>
    <source>
        <strain evidence="2">ATCC 49306 / DSM 6799 / DCB-1</strain>
    </source>
</reference>
<dbReference type="Pfam" id="PF12675">
    <property type="entry name" value="DUF3795"/>
    <property type="match status" value="1"/>
</dbReference>
<accession>I4CBQ4</accession>
<protein>
    <recommendedName>
        <fullName evidence="3">DUF3795 domain-containing protein</fullName>
    </recommendedName>
</protein>
<dbReference type="OrthoDB" id="5419848at2"/>
<dbReference type="HOGENOM" id="CLU_1774423_0_0_7"/>
<evidence type="ECO:0000313" key="1">
    <source>
        <dbReference type="EMBL" id="AFM26995.1"/>
    </source>
</evidence>
<proteinExistence type="predicted"/>
<dbReference type="EMBL" id="CP003360">
    <property type="protein sequence ID" value="AFM26995.1"/>
    <property type="molecule type" value="Genomic_DNA"/>
</dbReference>
<gene>
    <name evidence="1" type="ordered locus">Desti_4362</name>
</gene>
<name>I4CBQ4_DESTA</name>
<evidence type="ECO:0008006" key="3">
    <source>
        <dbReference type="Google" id="ProtNLM"/>
    </source>
</evidence>
<dbReference type="eggNOG" id="COG0826">
    <property type="taxonomic scope" value="Bacteria"/>
</dbReference>
<organism evidence="1 2">
    <name type="scientific">Desulfomonile tiedjei (strain ATCC 49306 / DSM 6799 / DCB-1)</name>
    <dbReference type="NCBI Taxonomy" id="706587"/>
    <lineage>
        <taxon>Bacteria</taxon>
        <taxon>Pseudomonadati</taxon>
        <taxon>Thermodesulfobacteriota</taxon>
        <taxon>Desulfomonilia</taxon>
        <taxon>Desulfomonilales</taxon>
        <taxon>Desulfomonilaceae</taxon>
        <taxon>Desulfomonile</taxon>
    </lineage>
</organism>
<keyword evidence="2" id="KW-1185">Reference proteome</keyword>
<evidence type="ECO:0000313" key="2">
    <source>
        <dbReference type="Proteomes" id="UP000006055"/>
    </source>
</evidence>
<dbReference type="AlphaFoldDB" id="I4CBQ4"/>
<dbReference type="KEGG" id="dti:Desti_4362"/>
<dbReference type="Proteomes" id="UP000006055">
    <property type="component" value="Chromosome"/>
</dbReference>
<dbReference type="InterPro" id="IPR024227">
    <property type="entry name" value="DUF3795"/>
</dbReference>
<dbReference type="RefSeq" id="WP_014812114.1">
    <property type="nucleotide sequence ID" value="NC_018025.1"/>
</dbReference>